<evidence type="ECO:0000259" key="6">
    <source>
        <dbReference type="PROSITE" id="PS50887"/>
    </source>
</evidence>
<evidence type="ECO:0000259" key="5">
    <source>
        <dbReference type="PROSITE" id="PS50883"/>
    </source>
</evidence>
<feature type="domain" description="Response regulatory" evidence="3">
    <location>
        <begin position="22"/>
        <end position="136"/>
    </location>
</feature>
<dbReference type="Proteomes" id="UP000002743">
    <property type="component" value="Chromosome"/>
</dbReference>
<dbReference type="GO" id="GO:0071732">
    <property type="term" value="P:cellular response to nitric oxide"/>
    <property type="evidence" value="ECO:0007669"/>
    <property type="project" value="UniProtKB-ARBA"/>
</dbReference>
<dbReference type="Gene3D" id="3.30.450.20">
    <property type="entry name" value="PAS domain"/>
    <property type="match status" value="1"/>
</dbReference>
<dbReference type="SUPFAM" id="SSF141868">
    <property type="entry name" value="EAL domain-like"/>
    <property type="match status" value="1"/>
</dbReference>
<feature type="domain" description="EAL" evidence="5">
    <location>
        <begin position="468"/>
        <end position="722"/>
    </location>
</feature>
<dbReference type="FunFam" id="3.20.20.450:FF:000001">
    <property type="entry name" value="Cyclic di-GMP phosphodiesterase yahA"/>
    <property type="match status" value="1"/>
</dbReference>
<dbReference type="InterPro" id="IPR029787">
    <property type="entry name" value="Nucleotide_cyclase"/>
</dbReference>
<dbReference type="Pfam" id="PF00563">
    <property type="entry name" value="EAL"/>
    <property type="match status" value="1"/>
</dbReference>
<dbReference type="Pfam" id="PF00072">
    <property type="entry name" value="Response_reg"/>
    <property type="match status" value="1"/>
</dbReference>
<dbReference type="NCBIfam" id="TIGR00229">
    <property type="entry name" value="sensory_box"/>
    <property type="match status" value="1"/>
</dbReference>
<dbReference type="Gene3D" id="3.20.20.450">
    <property type="entry name" value="EAL domain"/>
    <property type="match status" value="1"/>
</dbReference>
<dbReference type="FunFam" id="3.30.70.270:FF:000001">
    <property type="entry name" value="Diguanylate cyclase domain protein"/>
    <property type="match status" value="1"/>
</dbReference>
<dbReference type="SMART" id="SM00052">
    <property type="entry name" value="EAL"/>
    <property type="match status" value="1"/>
</dbReference>
<evidence type="ECO:0000313" key="8">
    <source>
        <dbReference type="Proteomes" id="UP000002743"/>
    </source>
</evidence>
<dbReference type="CDD" id="cd01949">
    <property type="entry name" value="GGDEF"/>
    <property type="match status" value="1"/>
</dbReference>
<dbReference type="InterPro" id="IPR001789">
    <property type="entry name" value="Sig_transdc_resp-reg_receiver"/>
</dbReference>
<dbReference type="EMBL" id="CP001674">
    <property type="protein sequence ID" value="ACT49661.1"/>
    <property type="molecule type" value="Genomic_DNA"/>
</dbReference>
<evidence type="ECO:0000313" key="7">
    <source>
        <dbReference type="EMBL" id="ACT49661.1"/>
    </source>
</evidence>
<feature type="domain" description="GGDEF" evidence="6">
    <location>
        <begin position="326"/>
        <end position="459"/>
    </location>
</feature>
<keyword evidence="2" id="KW-0597">Phosphoprotein</keyword>
<dbReference type="Gene3D" id="3.30.70.270">
    <property type="match status" value="1"/>
</dbReference>
<dbReference type="InterPro" id="IPR011006">
    <property type="entry name" value="CheY-like_superfamily"/>
</dbReference>
<protein>
    <submittedName>
        <fullName evidence="7">Response regulator receiver modulated diguanylate cyclase/phosphodiesterase with PAS/PAC sensor(S)</fullName>
    </submittedName>
</protein>
<dbReference type="PROSITE" id="PS50112">
    <property type="entry name" value="PAS"/>
    <property type="match status" value="1"/>
</dbReference>
<dbReference type="InterPro" id="IPR043128">
    <property type="entry name" value="Rev_trsase/Diguanyl_cyclase"/>
</dbReference>
<dbReference type="InterPro" id="IPR052155">
    <property type="entry name" value="Biofilm_reg_signaling"/>
</dbReference>
<dbReference type="STRING" id="582744.Msip34_0413"/>
<evidence type="ECO:0000259" key="3">
    <source>
        <dbReference type="PROSITE" id="PS50110"/>
    </source>
</evidence>
<dbReference type="PROSITE" id="PS50883">
    <property type="entry name" value="EAL"/>
    <property type="match status" value="1"/>
</dbReference>
<reference evidence="7 8" key="2">
    <citation type="journal article" date="2011" name="J. Bacteriol.">
        <title>Genomes of three methylotrophs from a single niche uncover genetic and metabolic divergence of Methylophilaceae.</title>
        <authorList>
            <person name="Lapidus A."/>
            <person name="Clum A."/>
            <person name="Labutti K."/>
            <person name="Kaluzhnaya M.G."/>
            <person name="Lim S."/>
            <person name="Beck D.A."/>
            <person name="Glavina Del Rio T."/>
            <person name="Nolan M."/>
            <person name="Mavromatis K."/>
            <person name="Huntemann M."/>
            <person name="Lucas S."/>
            <person name="Lidstrom M.E."/>
            <person name="Ivanova N."/>
            <person name="Chistoserdova L."/>
        </authorList>
    </citation>
    <scope>NUCLEOTIDE SEQUENCE [LARGE SCALE GENOMIC DNA]</scope>
    <source>
        <strain evidence="7 8">SIP3-4</strain>
    </source>
</reference>
<organism evidence="7 8">
    <name type="scientific">Methylovorus glucosotrophus (strain SIP3-4)</name>
    <dbReference type="NCBI Taxonomy" id="582744"/>
    <lineage>
        <taxon>Bacteria</taxon>
        <taxon>Pseudomonadati</taxon>
        <taxon>Pseudomonadota</taxon>
        <taxon>Betaproteobacteria</taxon>
        <taxon>Nitrosomonadales</taxon>
        <taxon>Methylophilaceae</taxon>
        <taxon>Methylovorus</taxon>
    </lineage>
</organism>
<feature type="domain" description="PAS" evidence="4">
    <location>
        <begin position="155"/>
        <end position="225"/>
    </location>
</feature>
<dbReference type="PANTHER" id="PTHR44757:SF2">
    <property type="entry name" value="BIOFILM ARCHITECTURE MAINTENANCE PROTEIN MBAA"/>
    <property type="match status" value="1"/>
</dbReference>
<dbReference type="AlphaFoldDB" id="C6X941"/>
<dbReference type="eggNOG" id="COG2204">
    <property type="taxonomic scope" value="Bacteria"/>
</dbReference>
<comment type="catalytic activity">
    <reaction evidence="1">
        <text>3',3'-c-di-GMP + H2O = 5'-phosphoguanylyl(3'-&gt;5')guanosine + H(+)</text>
        <dbReference type="Rhea" id="RHEA:24902"/>
        <dbReference type="ChEBI" id="CHEBI:15377"/>
        <dbReference type="ChEBI" id="CHEBI:15378"/>
        <dbReference type="ChEBI" id="CHEBI:58754"/>
        <dbReference type="ChEBI" id="CHEBI:58805"/>
        <dbReference type="EC" id="3.1.4.52"/>
    </reaction>
    <physiologicalReaction direction="left-to-right" evidence="1">
        <dbReference type="Rhea" id="RHEA:24903"/>
    </physiologicalReaction>
</comment>
<evidence type="ECO:0000259" key="4">
    <source>
        <dbReference type="PROSITE" id="PS50112"/>
    </source>
</evidence>
<dbReference type="SUPFAM" id="SSF52172">
    <property type="entry name" value="CheY-like"/>
    <property type="match status" value="1"/>
</dbReference>
<dbReference type="InterPro" id="IPR013767">
    <property type="entry name" value="PAS_fold"/>
</dbReference>
<dbReference type="NCBIfam" id="TIGR00254">
    <property type="entry name" value="GGDEF"/>
    <property type="match status" value="1"/>
</dbReference>
<dbReference type="SUPFAM" id="SSF55073">
    <property type="entry name" value="Nucleotide cyclase"/>
    <property type="match status" value="1"/>
</dbReference>
<dbReference type="SMART" id="SM00091">
    <property type="entry name" value="PAS"/>
    <property type="match status" value="1"/>
</dbReference>
<dbReference type="SMART" id="SM00448">
    <property type="entry name" value="REC"/>
    <property type="match status" value="1"/>
</dbReference>
<dbReference type="PROSITE" id="PS50110">
    <property type="entry name" value="RESPONSE_REGULATORY"/>
    <property type="match status" value="1"/>
</dbReference>
<dbReference type="RefSeq" id="WP_013441237.1">
    <property type="nucleotide sequence ID" value="NC_012969.1"/>
</dbReference>
<dbReference type="Pfam" id="PF00989">
    <property type="entry name" value="PAS"/>
    <property type="match status" value="1"/>
</dbReference>
<dbReference type="GO" id="GO:0006355">
    <property type="term" value="P:regulation of DNA-templated transcription"/>
    <property type="evidence" value="ECO:0007669"/>
    <property type="project" value="InterPro"/>
</dbReference>
<dbReference type="InterPro" id="IPR000160">
    <property type="entry name" value="GGDEF_dom"/>
</dbReference>
<dbReference type="InterPro" id="IPR000014">
    <property type="entry name" value="PAS"/>
</dbReference>
<dbReference type="eggNOG" id="COG5001">
    <property type="taxonomic scope" value="Bacteria"/>
</dbReference>
<dbReference type="InterPro" id="IPR035965">
    <property type="entry name" value="PAS-like_dom_sf"/>
</dbReference>
<dbReference type="InterPro" id="IPR035919">
    <property type="entry name" value="EAL_sf"/>
</dbReference>
<evidence type="ECO:0000256" key="1">
    <source>
        <dbReference type="ARBA" id="ARBA00051114"/>
    </source>
</evidence>
<dbReference type="PROSITE" id="PS50887">
    <property type="entry name" value="GGDEF"/>
    <property type="match status" value="1"/>
</dbReference>
<evidence type="ECO:0000256" key="2">
    <source>
        <dbReference type="PROSITE-ProRule" id="PRU00169"/>
    </source>
</evidence>
<dbReference type="OrthoDB" id="9813903at2"/>
<dbReference type="KEGG" id="mei:Msip34_0413"/>
<dbReference type="CDD" id="cd00130">
    <property type="entry name" value="PAS"/>
    <property type="match status" value="1"/>
</dbReference>
<name>C6X941_METGS</name>
<gene>
    <name evidence="7" type="ordered locus">Msip34_0413</name>
</gene>
<accession>C6X941</accession>
<dbReference type="GO" id="GO:0071111">
    <property type="term" value="F:cyclic-guanylate-specific phosphodiesterase activity"/>
    <property type="evidence" value="ECO:0007669"/>
    <property type="project" value="UniProtKB-EC"/>
</dbReference>
<dbReference type="SMART" id="SM00267">
    <property type="entry name" value="GGDEF"/>
    <property type="match status" value="1"/>
</dbReference>
<proteinExistence type="predicted"/>
<dbReference type="SUPFAM" id="SSF55785">
    <property type="entry name" value="PYP-like sensor domain (PAS domain)"/>
    <property type="match status" value="1"/>
</dbReference>
<reference evidence="8" key="1">
    <citation type="submission" date="2009-07" db="EMBL/GenBank/DDBJ databases">
        <title>Complete sequence of chromosome of Methylovorus sp. SIP3-4.</title>
        <authorList>
            <person name="Lucas S."/>
            <person name="Copeland A."/>
            <person name="Lapidus A."/>
            <person name="Glavina del Rio T."/>
            <person name="Tice H."/>
            <person name="Bruce D."/>
            <person name="Goodwin L."/>
            <person name="Pitluck S."/>
            <person name="Clum A."/>
            <person name="Larimer F."/>
            <person name="Land M."/>
            <person name="Hauser L."/>
            <person name="Kyrpides N."/>
            <person name="Mikhailova N."/>
            <person name="Kayluzhnaya M."/>
            <person name="Chistoserdova L."/>
        </authorList>
    </citation>
    <scope>NUCLEOTIDE SEQUENCE [LARGE SCALE GENOMIC DNA]</scope>
    <source>
        <strain evidence="8">SIP3-4</strain>
    </source>
</reference>
<dbReference type="GO" id="GO:0000160">
    <property type="term" value="P:phosphorelay signal transduction system"/>
    <property type="evidence" value="ECO:0007669"/>
    <property type="project" value="InterPro"/>
</dbReference>
<keyword evidence="8" id="KW-1185">Reference proteome</keyword>
<dbReference type="InterPro" id="IPR001633">
    <property type="entry name" value="EAL_dom"/>
</dbReference>
<dbReference type="PANTHER" id="PTHR44757">
    <property type="entry name" value="DIGUANYLATE CYCLASE DGCP"/>
    <property type="match status" value="1"/>
</dbReference>
<dbReference type="HOGENOM" id="CLU_000445_70_50_4"/>
<dbReference type="CDD" id="cd01948">
    <property type="entry name" value="EAL"/>
    <property type="match status" value="1"/>
</dbReference>
<dbReference type="Gene3D" id="3.40.50.2300">
    <property type="match status" value="1"/>
</dbReference>
<dbReference type="Pfam" id="PF00990">
    <property type="entry name" value="GGDEF"/>
    <property type="match status" value="1"/>
</dbReference>
<sequence>MSSIYPINASPKPVAETAPLARLLIVDDNVRLAESLKYLVEIHGYVAHVCNSGFAALDLVAEQRFDLMLLDLSMPGMTGHEVLMQLPKGKQRIPVVVISGTKTLNAAIDAMRHGAYDFLRKPYQPEELLRTIENALEHSRLELQNKSIHARLEESETLYQYLIDSSPDIIYTLDDNGNFTFINNRVETLLGYSRETMLGKHYTLLIHEEDYERAHHAFNERRTGNRAAKNVELRLRCQERRSERRQPEQNYITVVINAMGIYGTHPEHGTPFNGTYGVARDITERKKAEQAITHQAYHDTLTDLPNRMLFKDRLTVAIHHAKRNKHKLAIMFLDLDRFKWVNDTLGHLYGDELLKQVAARLRNCMREQDTLARMGGDEFTMLLHELNQPDDATVIAQKIFDELKRPFMLDDREIFISSSIGIAIYPDHGDSIENLIKRADIAMYHVKWRGKNGFQYYDPSMNSMFHKKLSLENELRRAIEKRQIVLYYQPKIHLDGHCVIGLEALARWHHPELGLVSPLEFIPLAEETGLIHALGEMLLEEACVQMRQWQDAGLNNFSLAINISPQLVEEDAFVSRILTPIRHHQLSEDLFEIEITENLLMRDVESSISKLKELGSHGIKIALDDFGTCYSSLAYLRRFPIHSVKIDKSFVSDISSTSENASIISAIAGIANGFKLDLIAEGVETIPQMHTLQSLGCTKMQGFLFSKPLPAKEMTQVLHNPSLLFQDVPAPPQMLPLL</sequence>
<feature type="modified residue" description="4-aspartylphosphate" evidence="2">
    <location>
        <position position="71"/>
    </location>
</feature>